<protein>
    <submittedName>
        <fullName evidence="7">Transcriptional regulator, TetR family</fullName>
    </submittedName>
</protein>
<evidence type="ECO:0000256" key="5">
    <source>
        <dbReference type="SAM" id="MobiDB-lite"/>
    </source>
</evidence>
<accession>C7PVJ7</accession>
<dbReference type="STRING" id="479433.Caci_0401"/>
<evidence type="ECO:0000256" key="2">
    <source>
        <dbReference type="ARBA" id="ARBA00023125"/>
    </source>
</evidence>
<name>C7PVJ7_CATAD</name>
<dbReference type="InterPro" id="IPR036271">
    <property type="entry name" value="Tet_transcr_reg_TetR-rel_C_sf"/>
</dbReference>
<dbReference type="SUPFAM" id="SSF48498">
    <property type="entry name" value="Tetracyclin repressor-like, C-terminal domain"/>
    <property type="match status" value="1"/>
</dbReference>
<feature type="DNA-binding region" description="H-T-H motif" evidence="4">
    <location>
        <begin position="49"/>
        <end position="68"/>
    </location>
</feature>
<dbReference type="SUPFAM" id="SSF46689">
    <property type="entry name" value="Homeodomain-like"/>
    <property type="match status" value="1"/>
</dbReference>
<organism evidence="7 8">
    <name type="scientific">Catenulispora acidiphila (strain DSM 44928 / JCM 14897 / NBRC 102108 / NRRL B-24433 / ID139908)</name>
    <dbReference type="NCBI Taxonomy" id="479433"/>
    <lineage>
        <taxon>Bacteria</taxon>
        <taxon>Bacillati</taxon>
        <taxon>Actinomycetota</taxon>
        <taxon>Actinomycetes</taxon>
        <taxon>Catenulisporales</taxon>
        <taxon>Catenulisporaceae</taxon>
        <taxon>Catenulispora</taxon>
    </lineage>
</organism>
<evidence type="ECO:0000256" key="4">
    <source>
        <dbReference type="PROSITE-ProRule" id="PRU00335"/>
    </source>
</evidence>
<gene>
    <name evidence="7" type="ordered locus">Caci_0401</name>
</gene>
<evidence type="ECO:0000256" key="3">
    <source>
        <dbReference type="ARBA" id="ARBA00023163"/>
    </source>
</evidence>
<dbReference type="PROSITE" id="PS50977">
    <property type="entry name" value="HTH_TETR_2"/>
    <property type="match status" value="1"/>
</dbReference>
<dbReference type="eggNOG" id="COG1309">
    <property type="taxonomic scope" value="Bacteria"/>
</dbReference>
<dbReference type="Pfam" id="PF00440">
    <property type="entry name" value="TetR_N"/>
    <property type="match status" value="1"/>
</dbReference>
<dbReference type="InterPro" id="IPR009057">
    <property type="entry name" value="Homeodomain-like_sf"/>
</dbReference>
<feature type="domain" description="HTH tetR-type" evidence="6">
    <location>
        <begin position="27"/>
        <end position="86"/>
    </location>
</feature>
<dbReference type="EMBL" id="CP001700">
    <property type="protein sequence ID" value="ACU69353.1"/>
    <property type="molecule type" value="Genomic_DNA"/>
</dbReference>
<evidence type="ECO:0000313" key="8">
    <source>
        <dbReference type="Proteomes" id="UP000000851"/>
    </source>
</evidence>
<dbReference type="PANTHER" id="PTHR30055">
    <property type="entry name" value="HTH-TYPE TRANSCRIPTIONAL REGULATOR RUTR"/>
    <property type="match status" value="1"/>
</dbReference>
<keyword evidence="8" id="KW-1185">Reference proteome</keyword>
<reference evidence="7 8" key="1">
    <citation type="journal article" date="2009" name="Stand. Genomic Sci.">
        <title>Complete genome sequence of Catenulispora acidiphila type strain (ID 139908).</title>
        <authorList>
            <person name="Copeland A."/>
            <person name="Lapidus A."/>
            <person name="Glavina Del Rio T."/>
            <person name="Nolan M."/>
            <person name="Lucas S."/>
            <person name="Chen F."/>
            <person name="Tice H."/>
            <person name="Cheng J.F."/>
            <person name="Bruce D."/>
            <person name="Goodwin L."/>
            <person name="Pitluck S."/>
            <person name="Mikhailova N."/>
            <person name="Pati A."/>
            <person name="Ivanova N."/>
            <person name="Mavromatis K."/>
            <person name="Chen A."/>
            <person name="Palaniappan K."/>
            <person name="Chain P."/>
            <person name="Land M."/>
            <person name="Hauser L."/>
            <person name="Chang Y.J."/>
            <person name="Jeffries C.D."/>
            <person name="Chertkov O."/>
            <person name="Brettin T."/>
            <person name="Detter J.C."/>
            <person name="Han C."/>
            <person name="Ali Z."/>
            <person name="Tindall B.J."/>
            <person name="Goker M."/>
            <person name="Bristow J."/>
            <person name="Eisen J.A."/>
            <person name="Markowitz V."/>
            <person name="Hugenholtz P."/>
            <person name="Kyrpides N.C."/>
            <person name="Klenk H.P."/>
        </authorList>
    </citation>
    <scope>NUCLEOTIDE SEQUENCE [LARGE SCALE GENOMIC DNA]</scope>
    <source>
        <strain evidence="8">DSM 44928 / JCM 14897 / NBRC 102108 / NRRL B-24433 / ID139908</strain>
    </source>
</reference>
<evidence type="ECO:0000259" key="6">
    <source>
        <dbReference type="PROSITE" id="PS50977"/>
    </source>
</evidence>
<keyword evidence="3" id="KW-0804">Transcription</keyword>
<keyword evidence="2 4" id="KW-0238">DNA-binding</keyword>
<dbReference type="InParanoid" id="C7PVJ7"/>
<dbReference type="Pfam" id="PF21597">
    <property type="entry name" value="TetR_C_43"/>
    <property type="match status" value="1"/>
</dbReference>
<dbReference type="InterPro" id="IPR001647">
    <property type="entry name" value="HTH_TetR"/>
</dbReference>
<dbReference type="AlphaFoldDB" id="C7PVJ7"/>
<dbReference type="Gene3D" id="1.10.357.10">
    <property type="entry name" value="Tetracycline Repressor, domain 2"/>
    <property type="match status" value="1"/>
</dbReference>
<dbReference type="InterPro" id="IPR050109">
    <property type="entry name" value="HTH-type_TetR-like_transc_reg"/>
</dbReference>
<dbReference type="PRINTS" id="PR00455">
    <property type="entry name" value="HTHTETR"/>
</dbReference>
<keyword evidence="1" id="KW-0805">Transcription regulation</keyword>
<sequence length="245" mass="27042">MTNAKTEMAKPQVAAPAAPRPLRRDAERNRQLIIDTAKTVFAARGLDASLDEVAHEAGLGVGTVYRRFPNRDALIDALFDDMLASITRIVAESMALPRAWDGLVHFMTAMLESQGRDKALRDLMLSRQKYLDQCELDREEVVRETVQPALYDIIGRAKAEGDLRPDVVPADVGVLLISAVGVVDFTAPADPEVWRRHLAVLLDGLRARAAGDTTVLAPAPLDDEQLDLCMSGWKYGTRETPRRRS</sequence>
<evidence type="ECO:0000313" key="7">
    <source>
        <dbReference type="EMBL" id="ACU69353.1"/>
    </source>
</evidence>
<dbReference type="PANTHER" id="PTHR30055:SF234">
    <property type="entry name" value="HTH-TYPE TRANSCRIPTIONAL REGULATOR BETI"/>
    <property type="match status" value="1"/>
</dbReference>
<proteinExistence type="predicted"/>
<evidence type="ECO:0000256" key="1">
    <source>
        <dbReference type="ARBA" id="ARBA00023015"/>
    </source>
</evidence>
<feature type="region of interest" description="Disordered" evidence="5">
    <location>
        <begin position="1"/>
        <end position="22"/>
    </location>
</feature>
<dbReference type="GO" id="GO:0003700">
    <property type="term" value="F:DNA-binding transcription factor activity"/>
    <property type="evidence" value="ECO:0007669"/>
    <property type="project" value="TreeGrafter"/>
</dbReference>
<dbReference type="InterPro" id="IPR049445">
    <property type="entry name" value="TetR_SbtR-like_C"/>
</dbReference>
<dbReference type="KEGG" id="cai:Caci_0401"/>
<dbReference type="GO" id="GO:0000976">
    <property type="term" value="F:transcription cis-regulatory region binding"/>
    <property type="evidence" value="ECO:0007669"/>
    <property type="project" value="TreeGrafter"/>
</dbReference>
<dbReference type="HOGENOM" id="CLU_069356_17_0_11"/>
<dbReference type="Proteomes" id="UP000000851">
    <property type="component" value="Chromosome"/>
</dbReference>